<comment type="caution">
    <text evidence="2">The sequence shown here is derived from an EMBL/GenBank/DDBJ whole genome shotgun (WGS) entry which is preliminary data.</text>
</comment>
<evidence type="ECO:0000313" key="2">
    <source>
        <dbReference type="EMBL" id="KGG80603.1"/>
    </source>
</evidence>
<organism evidence="2 3">
    <name type="scientific">Caloranaerobacter azorensis H53214</name>
    <dbReference type="NCBI Taxonomy" id="1156417"/>
    <lineage>
        <taxon>Bacteria</taxon>
        <taxon>Bacillati</taxon>
        <taxon>Bacillota</taxon>
        <taxon>Tissierellia</taxon>
        <taxon>Tissierellales</taxon>
        <taxon>Thermohalobacteraceae</taxon>
        <taxon>Caloranaerobacter</taxon>
    </lineage>
</organism>
<dbReference type="Pfam" id="PF09704">
    <property type="entry name" value="Cas_Cas5d"/>
    <property type="match status" value="1"/>
</dbReference>
<sequence>MKVLVFDVWGDYGHFRKYFTTSSPLTFSFPPKTAIYGLVSAILGIDKSEYLKYFQNKSCKVAIKIINPIKKTRIPINYIDTKQAIDMSKIKNRTQVNLEVIKDCKFRIYFYHKNNELYRNLKELLIDKKCIYSICLGLSELIANYKFIGEFEAERFENKEFVEIDTLIPFDESISIKIQDGREYLKDTVYNEMNEKREITEYISVLYERTGKTIMCNIPVYYKLESGDRIVFI</sequence>
<accession>A0A096BIN2</accession>
<evidence type="ECO:0000313" key="3">
    <source>
        <dbReference type="Proteomes" id="UP000029622"/>
    </source>
</evidence>
<name>A0A096BIN2_9FIRM</name>
<dbReference type="InterPro" id="IPR013422">
    <property type="entry name" value="CRISPR-assoc_prot_Cas5_N"/>
</dbReference>
<dbReference type="NCBIfam" id="TIGR02592">
    <property type="entry name" value="cas_Cas5h"/>
    <property type="match status" value="1"/>
</dbReference>
<dbReference type="STRING" id="1156417.Y919_05395"/>
<keyword evidence="1" id="KW-0051">Antiviral defense</keyword>
<dbReference type="RefSeq" id="WP_035163078.1">
    <property type="nucleotide sequence ID" value="NZ_AZTB01000020.1"/>
</dbReference>
<reference evidence="2 3" key="1">
    <citation type="submission" date="2013-12" db="EMBL/GenBank/DDBJ databases">
        <title>Draft genome sequence of Caloranaerobacter sp. H53214.</title>
        <authorList>
            <person name="Jiang L.J."/>
            <person name="Shao Z.Z."/>
            <person name="Long M.N."/>
        </authorList>
    </citation>
    <scope>NUCLEOTIDE SEQUENCE [LARGE SCALE GENOMIC DNA]</scope>
    <source>
        <strain evidence="2 3">H53214</strain>
    </source>
</reference>
<dbReference type="Proteomes" id="UP000029622">
    <property type="component" value="Unassembled WGS sequence"/>
</dbReference>
<dbReference type="AlphaFoldDB" id="A0A096BIN2"/>
<dbReference type="InterPro" id="IPR021124">
    <property type="entry name" value="CRISPR-assoc_prot_Cas5"/>
</dbReference>
<gene>
    <name evidence="2" type="ORF">Y919_05395</name>
</gene>
<dbReference type="Gene3D" id="3.30.70.2660">
    <property type="match status" value="1"/>
</dbReference>
<dbReference type="GO" id="GO:0051607">
    <property type="term" value="P:defense response to virus"/>
    <property type="evidence" value="ECO:0007669"/>
    <property type="project" value="UniProtKB-KW"/>
</dbReference>
<protein>
    <submittedName>
        <fullName evidence="2">CRISPR-associated protein Cas5</fullName>
    </submittedName>
</protein>
<dbReference type="NCBIfam" id="TIGR02593">
    <property type="entry name" value="CRISPR_cas5"/>
    <property type="match status" value="1"/>
</dbReference>
<dbReference type="GO" id="GO:0043571">
    <property type="term" value="P:maintenance of CRISPR repeat elements"/>
    <property type="evidence" value="ECO:0007669"/>
    <property type="project" value="InterPro"/>
</dbReference>
<proteinExistence type="predicted"/>
<dbReference type="EMBL" id="AZTB01000020">
    <property type="protein sequence ID" value="KGG80603.1"/>
    <property type="molecule type" value="Genomic_DNA"/>
</dbReference>
<evidence type="ECO:0000256" key="1">
    <source>
        <dbReference type="ARBA" id="ARBA00023118"/>
    </source>
</evidence>
<dbReference type="InterPro" id="IPR013421">
    <property type="entry name" value="CRISPR-assoc_prot_Cas5_HALMA"/>
</dbReference>